<dbReference type="EMBL" id="LT840184">
    <property type="protein sequence ID" value="SMF87585.1"/>
    <property type="molecule type" value="Genomic_DNA"/>
</dbReference>
<evidence type="ECO:0000256" key="5">
    <source>
        <dbReference type="ARBA" id="ARBA00022829"/>
    </source>
</evidence>
<sequence length="297" mass="33022">MKQYLDAYISFLSEERGLSSSTTGSYHKDIAGFIDFAEQRGVDEPADVNRTLLSLYLGSLKQKGRAPSTIMRCTVSLRSFFQYLVRSSVIVQDPSIMLETPKPERKVPKALSIEQVDKLLSAPDGSTPHGARDKAMLELLYAAGIRVSELVTLGVHDVNTDMRFVRCTGSSGKERILPISPIAARSVELYLAGMREKLLKAGSEEDGLFLNALGTRLTRQGFWKIIKKHGKEAGITEDITPHTLRHSFAIHMLDNGADLRSVQEMLGHSDISTTQMYQTPKKSMKEVYETHHPRAGN</sequence>
<evidence type="ECO:0000256" key="8">
    <source>
        <dbReference type="ARBA" id="ARBA00023172"/>
    </source>
</evidence>
<evidence type="ECO:0000256" key="4">
    <source>
        <dbReference type="ARBA" id="ARBA00022618"/>
    </source>
</evidence>
<dbReference type="GO" id="GO:0007059">
    <property type="term" value="P:chromosome segregation"/>
    <property type="evidence" value="ECO:0007669"/>
    <property type="project" value="UniProtKB-UniRule"/>
</dbReference>
<dbReference type="NCBIfam" id="TIGR02225">
    <property type="entry name" value="recomb_XerD"/>
    <property type="match status" value="1"/>
</dbReference>
<accession>A0A1X7HJ95</accession>
<dbReference type="PANTHER" id="PTHR30349">
    <property type="entry name" value="PHAGE INTEGRASE-RELATED"/>
    <property type="match status" value="1"/>
</dbReference>
<evidence type="ECO:0000256" key="10">
    <source>
        <dbReference type="HAMAP-Rule" id="MF_01808"/>
    </source>
</evidence>
<keyword evidence="6 10" id="KW-0229">DNA integration</keyword>
<dbReference type="SUPFAM" id="SSF56349">
    <property type="entry name" value="DNA breaking-rejoining enzymes"/>
    <property type="match status" value="1"/>
</dbReference>
<dbReference type="GO" id="GO:0051301">
    <property type="term" value="P:cell division"/>
    <property type="evidence" value="ECO:0007669"/>
    <property type="project" value="UniProtKB-KW"/>
</dbReference>
<evidence type="ECO:0000256" key="9">
    <source>
        <dbReference type="ARBA" id="ARBA00023306"/>
    </source>
</evidence>
<comment type="caution">
    <text evidence="10">Lacks conserved residue(s) required for the propagation of feature annotation.</text>
</comment>
<keyword evidence="3 10" id="KW-0963">Cytoplasm</keyword>
<feature type="active site" evidence="10">
    <location>
        <position position="268"/>
    </location>
</feature>
<dbReference type="AlphaFoldDB" id="A0A1X7HJ95"/>
<evidence type="ECO:0000256" key="1">
    <source>
        <dbReference type="ARBA" id="ARBA00004496"/>
    </source>
</evidence>
<dbReference type="InterPro" id="IPR011932">
    <property type="entry name" value="Recomb_XerD"/>
</dbReference>
<dbReference type="InterPro" id="IPR011010">
    <property type="entry name" value="DNA_brk_join_enz"/>
</dbReference>
<dbReference type="Gene3D" id="1.10.443.10">
    <property type="entry name" value="Intergrase catalytic core"/>
    <property type="match status" value="1"/>
</dbReference>
<dbReference type="InterPro" id="IPR050090">
    <property type="entry name" value="Tyrosine_recombinase_XerCD"/>
</dbReference>
<keyword evidence="9 10" id="KW-0131">Cell cycle</keyword>
<evidence type="ECO:0000259" key="11">
    <source>
        <dbReference type="PROSITE" id="PS51898"/>
    </source>
</evidence>
<comment type="subcellular location">
    <subcellularLocation>
        <location evidence="1 10">Cytoplasm</location>
    </subcellularLocation>
</comment>
<evidence type="ECO:0000259" key="12">
    <source>
        <dbReference type="PROSITE" id="PS51900"/>
    </source>
</evidence>
<evidence type="ECO:0000313" key="13">
    <source>
        <dbReference type="EMBL" id="SMF87585.1"/>
    </source>
</evidence>
<protein>
    <recommendedName>
        <fullName evidence="10">Tyrosine recombinase XerC</fullName>
    </recommendedName>
</protein>
<dbReference type="STRING" id="1313296.SAMN05661091_3795"/>
<gene>
    <name evidence="10" type="primary">xerC</name>
    <name evidence="13" type="ORF">SAMN05661091_3795</name>
</gene>
<dbReference type="RefSeq" id="WP_208914606.1">
    <property type="nucleotide sequence ID" value="NZ_LT840184.1"/>
</dbReference>
<comment type="similarity">
    <text evidence="2">Belongs to the 'phage' integrase family. XerD subfamily.</text>
</comment>
<dbReference type="InterPro" id="IPR023009">
    <property type="entry name" value="Tyrosine_recombinase_XerC/XerD"/>
</dbReference>
<dbReference type="Proteomes" id="UP000192940">
    <property type="component" value="Chromosome I"/>
</dbReference>
<comment type="subunit">
    <text evidence="10">Forms a cyclic heterotetrameric complex composed of two molecules of XerC and two molecules of XerD.</text>
</comment>
<dbReference type="Pfam" id="PF02899">
    <property type="entry name" value="Phage_int_SAM_1"/>
    <property type="match status" value="1"/>
</dbReference>
<feature type="domain" description="Core-binding (CB)" evidence="12">
    <location>
        <begin position="1"/>
        <end position="85"/>
    </location>
</feature>
<keyword evidence="8 10" id="KW-0233">DNA recombination</keyword>
<dbReference type="GO" id="GO:0009037">
    <property type="term" value="F:tyrosine-based site-specific recombinase activity"/>
    <property type="evidence" value="ECO:0007669"/>
    <property type="project" value="UniProtKB-UniRule"/>
</dbReference>
<name>A0A1X7HJ95_9BACL</name>
<dbReference type="PANTHER" id="PTHR30349:SF81">
    <property type="entry name" value="TYROSINE RECOMBINASE XERC"/>
    <property type="match status" value="1"/>
</dbReference>
<dbReference type="HAMAP" id="MF_01808">
    <property type="entry name" value="Recomb_XerC_XerD"/>
    <property type="match status" value="1"/>
</dbReference>
<dbReference type="InterPro" id="IPR013762">
    <property type="entry name" value="Integrase-like_cat_sf"/>
</dbReference>
<dbReference type="CDD" id="cd00798">
    <property type="entry name" value="INT_XerDC_C"/>
    <property type="match status" value="1"/>
</dbReference>
<feature type="active site" evidence="10">
    <location>
        <position position="245"/>
    </location>
</feature>
<dbReference type="InterPro" id="IPR044068">
    <property type="entry name" value="CB"/>
</dbReference>
<keyword evidence="5 10" id="KW-0159">Chromosome partition</keyword>
<dbReference type="InterPro" id="IPR010998">
    <property type="entry name" value="Integrase_recombinase_N"/>
</dbReference>
<reference evidence="13 14" key="1">
    <citation type="submission" date="2017-04" db="EMBL/GenBank/DDBJ databases">
        <authorList>
            <person name="Afonso C.L."/>
            <person name="Miller P.J."/>
            <person name="Scott M.A."/>
            <person name="Spackman E."/>
            <person name="Goraichik I."/>
            <person name="Dimitrov K.M."/>
            <person name="Suarez D.L."/>
            <person name="Swayne D.E."/>
        </authorList>
    </citation>
    <scope>NUCLEOTIDE SEQUENCE [LARGE SCALE GENOMIC DNA]</scope>
    <source>
        <strain evidence="13 14">N3/975</strain>
    </source>
</reference>
<comment type="similarity">
    <text evidence="10">Belongs to the 'phage' integrase family. XerC subfamily.</text>
</comment>
<evidence type="ECO:0000313" key="14">
    <source>
        <dbReference type="Proteomes" id="UP000192940"/>
    </source>
</evidence>
<organism evidence="13 14">
    <name type="scientific">Paenibacillus uliginis N3/975</name>
    <dbReference type="NCBI Taxonomy" id="1313296"/>
    <lineage>
        <taxon>Bacteria</taxon>
        <taxon>Bacillati</taxon>
        <taxon>Bacillota</taxon>
        <taxon>Bacilli</taxon>
        <taxon>Bacillales</taxon>
        <taxon>Paenibacillaceae</taxon>
        <taxon>Paenibacillus</taxon>
    </lineage>
</organism>
<dbReference type="InterPro" id="IPR004107">
    <property type="entry name" value="Integrase_SAM-like_N"/>
</dbReference>
<dbReference type="PROSITE" id="PS51900">
    <property type="entry name" value="CB"/>
    <property type="match status" value="1"/>
</dbReference>
<feature type="active site" evidence="10">
    <location>
        <position position="242"/>
    </location>
</feature>
<feature type="domain" description="Tyr recombinase" evidence="11">
    <location>
        <begin position="106"/>
        <end position="292"/>
    </location>
</feature>
<dbReference type="GO" id="GO:0006313">
    <property type="term" value="P:DNA transposition"/>
    <property type="evidence" value="ECO:0007669"/>
    <property type="project" value="UniProtKB-UniRule"/>
</dbReference>
<dbReference type="Pfam" id="PF00589">
    <property type="entry name" value="Phage_integrase"/>
    <property type="match status" value="1"/>
</dbReference>
<feature type="active site" evidence="10">
    <location>
        <position position="146"/>
    </location>
</feature>
<evidence type="ECO:0000256" key="3">
    <source>
        <dbReference type="ARBA" id="ARBA00022490"/>
    </source>
</evidence>
<dbReference type="Gene3D" id="1.10.150.130">
    <property type="match status" value="1"/>
</dbReference>
<evidence type="ECO:0000256" key="7">
    <source>
        <dbReference type="ARBA" id="ARBA00023125"/>
    </source>
</evidence>
<comment type="function">
    <text evidence="10">Site-specific tyrosine recombinase, which acts by catalyzing the cutting and rejoining of the recombining DNA molecules. The XerC-XerD complex is essential to convert dimers of the bacterial chromosome into monomers to permit their segregation at cell division. It also contributes to the segregational stability of plasmids.</text>
</comment>
<dbReference type="GO" id="GO:0003677">
    <property type="term" value="F:DNA binding"/>
    <property type="evidence" value="ECO:0007669"/>
    <property type="project" value="UniProtKB-UniRule"/>
</dbReference>
<proteinExistence type="inferred from homology"/>
<evidence type="ECO:0000256" key="6">
    <source>
        <dbReference type="ARBA" id="ARBA00022908"/>
    </source>
</evidence>
<dbReference type="GO" id="GO:0005737">
    <property type="term" value="C:cytoplasm"/>
    <property type="evidence" value="ECO:0007669"/>
    <property type="project" value="UniProtKB-SubCell"/>
</dbReference>
<keyword evidence="4 10" id="KW-0132">Cell division</keyword>
<dbReference type="NCBIfam" id="NF001399">
    <property type="entry name" value="PRK00283.1"/>
    <property type="match status" value="1"/>
</dbReference>
<keyword evidence="7 10" id="KW-0238">DNA-binding</keyword>
<keyword evidence="14" id="KW-1185">Reference proteome</keyword>
<dbReference type="PROSITE" id="PS51898">
    <property type="entry name" value="TYR_RECOMBINASE"/>
    <property type="match status" value="1"/>
</dbReference>
<feature type="active site" description="O-(3'-phospho-DNA)-tyrosine intermediate" evidence="10">
    <location>
        <position position="277"/>
    </location>
</feature>
<dbReference type="InterPro" id="IPR002104">
    <property type="entry name" value="Integrase_catalytic"/>
</dbReference>
<evidence type="ECO:0000256" key="2">
    <source>
        <dbReference type="ARBA" id="ARBA00010450"/>
    </source>
</evidence>